<dbReference type="PANTHER" id="PTHR21708">
    <property type="entry name" value="PROBABLE 2-DEHYDROPANTOATE 2-REDUCTASE"/>
    <property type="match status" value="1"/>
</dbReference>
<keyword evidence="4" id="KW-0566">Pantothenate biosynthesis</keyword>
<comment type="catalytic activity">
    <reaction evidence="4">
        <text>(R)-pantoate + NADP(+) = 2-dehydropantoate + NADPH + H(+)</text>
        <dbReference type="Rhea" id="RHEA:16233"/>
        <dbReference type="ChEBI" id="CHEBI:11561"/>
        <dbReference type="ChEBI" id="CHEBI:15378"/>
        <dbReference type="ChEBI" id="CHEBI:15980"/>
        <dbReference type="ChEBI" id="CHEBI:57783"/>
        <dbReference type="ChEBI" id="CHEBI:58349"/>
        <dbReference type="EC" id="1.1.1.169"/>
    </reaction>
</comment>
<organism evidence="7 8">
    <name type="scientific">Arthrobacter mangrovi</name>
    <dbReference type="NCBI Taxonomy" id="2966350"/>
    <lineage>
        <taxon>Bacteria</taxon>
        <taxon>Bacillati</taxon>
        <taxon>Actinomycetota</taxon>
        <taxon>Actinomycetes</taxon>
        <taxon>Micrococcales</taxon>
        <taxon>Micrococcaceae</taxon>
        <taxon>Arthrobacter</taxon>
    </lineage>
</organism>
<dbReference type="InterPro" id="IPR013328">
    <property type="entry name" value="6PGD_dom2"/>
</dbReference>
<dbReference type="InterPro" id="IPR008927">
    <property type="entry name" value="6-PGluconate_DH-like_C_sf"/>
</dbReference>
<dbReference type="InterPro" id="IPR013752">
    <property type="entry name" value="KPA_reductase"/>
</dbReference>
<dbReference type="Pfam" id="PF02558">
    <property type="entry name" value="ApbA"/>
    <property type="match status" value="1"/>
</dbReference>
<dbReference type="SUPFAM" id="SSF51735">
    <property type="entry name" value="NAD(P)-binding Rossmann-fold domains"/>
    <property type="match status" value="1"/>
</dbReference>
<sequence length="305" mass="32142">MKILVAGAGATGGYFGSRLVQAGRDVTFLVRPRRAAELSGGLRLIGPEGEQTIPVRTVTAEKLDAPFDLVIVAVKAGALETVAEQLAPAVGPDTMILPFLNGMSHLDVLTARYGKDRVLGGLVKVVATVAEDGSIRQMNPLATMSIGEQSGERTARVEELFRELDVPGYKLTLADDIMAAMWHKWVFIAAAGTTTCLMRGPVGDIVASDGGEGFVLAAIAEAEAVAAAAGHPVPEREHGLSVRMLTEPGSSFTSSLYRDVTAGLPHEGEHILGQLVARADALGVNVPLTRLALLQLRVHGRRTRG</sequence>
<comment type="similarity">
    <text evidence="1 4">Belongs to the ketopantoate reductase family.</text>
</comment>
<evidence type="ECO:0000259" key="6">
    <source>
        <dbReference type="Pfam" id="PF08546"/>
    </source>
</evidence>
<comment type="function">
    <text evidence="4">Catalyzes the NADPH-dependent reduction of ketopantoate into pantoic acid.</text>
</comment>
<dbReference type="Pfam" id="PF08546">
    <property type="entry name" value="ApbA_C"/>
    <property type="match status" value="1"/>
</dbReference>
<evidence type="ECO:0000313" key="8">
    <source>
        <dbReference type="Proteomes" id="UP001209654"/>
    </source>
</evidence>
<evidence type="ECO:0000256" key="3">
    <source>
        <dbReference type="ARBA" id="ARBA00023002"/>
    </source>
</evidence>
<dbReference type="InterPro" id="IPR003710">
    <property type="entry name" value="ApbA"/>
</dbReference>
<protein>
    <recommendedName>
        <fullName evidence="4">2-dehydropantoate 2-reductase</fullName>
        <ecNumber evidence="4">1.1.1.169</ecNumber>
    </recommendedName>
    <alternativeName>
        <fullName evidence="4">Ketopantoate reductase</fullName>
    </alternativeName>
</protein>
<dbReference type="InterPro" id="IPR051402">
    <property type="entry name" value="KPR-Related"/>
</dbReference>
<dbReference type="Proteomes" id="UP001209654">
    <property type="component" value="Unassembled WGS sequence"/>
</dbReference>
<dbReference type="RefSeq" id="WP_264795386.1">
    <property type="nucleotide sequence ID" value="NZ_BRVS01000006.1"/>
</dbReference>
<dbReference type="InterPro" id="IPR036291">
    <property type="entry name" value="NAD(P)-bd_dom_sf"/>
</dbReference>
<feature type="domain" description="Ketopantoate reductase N-terminal" evidence="5">
    <location>
        <begin position="3"/>
        <end position="148"/>
    </location>
</feature>
<dbReference type="SUPFAM" id="SSF48179">
    <property type="entry name" value="6-phosphogluconate dehydrogenase C-terminal domain-like"/>
    <property type="match status" value="1"/>
</dbReference>
<dbReference type="EMBL" id="BRVS01000006">
    <property type="protein sequence ID" value="GLB67248.1"/>
    <property type="molecule type" value="Genomic_DNA"/>
</dbReference>
<comment type="caution">
    <text evidence="7">The sequence shown here is derived from an EMBL/GenBank/DDBJ whole genome shotgun (WGS) entry which is preliminary data.</text>
</comment>
<evidence type="ECO:0000256" key="1">
    <source>
        <dbReference type="ARBA" id="ARBA00007870"/>
    </source>
</evidence>
<dbReference type="EC" id="1.1.1.169" evidence="4"/>
<dbReference type="Gene3D" id="3.40.50.720">
    <property type="entry name" value="NAD(P)-binding Rossmann-like Domain"/>
    <property type="match status" value="1"/>
</dbReference>
<name>A0ABQ5MTE0_9MICC</name>
<comment type="pathway">
    <text evidence="4">Cofactor biosynthesis; (R)-pantothenate biosynthesis; (R)-pantoate from 3-methyl-2-oxobutanoate: step 2/2.</text>
</comment>
<proteinExistence type="inferred from homology"/>
<dbReference type="PANTHER" id="PTHR21708:SF26">
    <property type="entry name" value="2-DEHYDROPANTOATE 2-REDUCTASE"/>
    <property type="match status" value="1"/>
</dbReference>
<dbReference type="Gene3D" id="1.10.1040.10">
    <property type="entry name" value="N-(1-d-carboxylethyl)-l-norvaline Dehydrogenase, domain 2"/>
    <property type="match status" value="1"/>
</dbReference>
<evidence type="ECO:0000256" key="2">
    <source>
        <dbReference type="ARBA" id="ARBA00022857"/>
    </source>
</evidence>
<feature type="domain" description="Ketopantoate reductase C-terminal" evidence="6">
    <location>
        <begin position="176"/>
        <end position="293"/>
    </location>
</feature>
<reference evidence="7 8" key="1">
    <citation type="journal article" date="2023" name="Int. J. Syst. Evol. Microbiol.">
        <title>Arthrobacter mangrovi sp. nov., an actinobacterium isolated from the rhizosphere of a mangrove.</title>
        <authorList>
            <person name="Hamada M."/>
            <person name="Saitou S."/>
            <person name="Enomoto N."/>
            <person name="Nanri K."/>
            <person name="Hidaka K."/>
            <person name="Miura T."/>
            <person name="Tamura T."/>
        </authorList>
    </citation>
    <scope>NUCLEOTIDE SEQUENCE [LARGE SCALE GENOMIC DNA]</scope>
    <source>
        <strain evidence="7 8">NBRC 112813</strain>
    </source>
</reference>
<keyword evidence="3 4" id="KW-0560">Oxidoreductase</keyword>
<keyword evidence="8" id="KW-1185">Reference proteome</keyword>
<accession>A0ABQ5MTE0</accession>
<dbReference type="NCBIfam" id="TIGR00745">
    <property type="entry name" value="apbA_panE"/>
    <property type="match status" value="1"/>
</dbReference>
<evidence type="ECO:0000313" key="7">
    <source>
        <dbReference type="EMBL" id="GLB67248.1"/>
    </source>
</evidence>
<gene>
    <name evidence="7" type="ORF">AHIS1636_16870</name>
</gene>
<dbReference type="InterPro" id="IPR013332">
    <property type="entry name" value="KPR_N"/>
</dbReference>
<evidence type="ECO:0000259" key="5">
    <source>
        <dbReference type="Pfam" id="PF02558"/>
    </source>
</evidence>
<evidence type="ECO:0000256" key="4">
    <source>
        <dbReference type="RuleBase" id="RU362068"/>
    </source>
</evidence>
<keyword evidence="2 4" id="KW-0521">NADP</keyword>